<evidence type="ECO:0000313" key="7">
    <source>
        <dbReference type="EMBL" id="QEE29914.1"/>
    </source>
</evidence>
<dbReference type="Proteomes" id="UP000321820">
    <property type="component" value="Chromosome"/>
</dbReference>
<protein>
    <submittedName>
        <fullName evidence="7">Flippase-like domain-containing protein</fullName>
    </submittedName>
</protein>
<dbReference type="AlphaFoldDB" id="A0A5B9EE14"/>
<evidence type="ECO:0000256" key="5">
    <source>
        <dbReference type="ARBA" id="ARBA00023136"/>
    </source>
</evidence>
<reference evidence="7 8" key="1">
    <citation type="submission" date="2019-08" db="EMBL/GenBank/DDBJ databases">
        <title>Complete genome sequence of Terriglobus albidus strain ORNL.</title>
        <authorList>
            <person name="Podar M."/>
        </authorList>
    </citation>
    <scope>NUCLEOTIDE SEQUENCE [LARGE SCALE GENOMIC DNA]</scope>
    <source>
        <strain evidence="7 8">ORNL</strain>
    </source>
</reference>
<dbReference type="RefSeq" id="WP_147649184.1">
    <property type="nucleotide sequence ID" value="NZ_CP042806.1"/>
</dbReference>
<keyword evidence="4 6" id="KW-1133">Transmembrane helix</keyword>
<gene>
    <name evidence="7" type="ORF">FTW19_19190</name>
</gene>
<accession>A0A5B9EE14</accession>
<name>A0A5B9EE14_9BACT</name>
<keyword evidence="3 6" id="KW-0812">Transmembrane</keyword>
<dbReference type="GO" id="GO:0005886">
    <property type="term" value="C:plasma membrane"/>
    <property type="evidence" value="ECO:0007669"/>
    <property type="project" value="UniProtKB-SubCell"/>
</dbReference>
<dbReference type="OrthoDB" id="5242769at2"/>
<proteinExistence type="predicted"/>
<organism evidence="7 8">
    <name type="scientific">Terriglobus albidus</name>
    <dbReference type="NCBI Taxonomy" id="1592106"/>
    <lineage>
        <taxon>Bacteria</taxon>
        <taxon>Pseudomonadati</taxon>
        <taxon>Acidobacteriota</taxon>
        <taxon>Terriglobia</taxon>
        <taxon>Terriglobales</taxon>
        <taxon>Acidobacteriaceae</taxon>
        <taxon>Terriglobus</taxon>
    </lineage>
</organism>
<feature type="transmembrane region" description="Helical" evidence="6">
    <location>
        <begin position="9"/>
        <end position="27"/>
    </location>
</feature>
<feature type="transmembrane region" description="Helical" evidence="6">
    <location>
        <begin position="290"/>
        <end position="315"/>
    </location>
</feature>
<dbReference type="PANTHER" id="PTHR39087:SF2">
    <property type="entry name" value="UPF0104 MEMBRANE PROTEIN MJ1595"/>
    <property type="match status" value="1"/>
</dbReference>
<evidence type="ECO:0000256" key="4">
    <source>
        <dbReference type="ARBA" id="ARBA00022989"/>
    </source>
</evidence>
<comment type="subcellular location">
    <subcellularLocation>
        <location evidence="1">Cell membrane</location>
        <topology evidence="1">Multi-pass membrane protein</topology>
    </subcellularLocation>
</comment>
<sequence>MTPQQRRNLLKTVPGFLISGFFLWFTFRKVNYAGLRQVRLVEPAWMLVAVIFLVAGYTLRSHRWWLMMRASSRAKFSACARVLMTSFAANNIMPLRIGDFLRVFSYAGDLDSTAPVILSTVVLERVLDVFTLLLLFVATMGRNSTLISHKTQIVARVLLLGVSGAVLVLLLAAGKLKSPFRKLLNLLPHPGLVGKIEARLVSALDAIAIISLPVRLALLLESFVLWACEGMIFVAMTRALGIVSDWIGPWGALAFSNLSYLIPSSPGAVGTFEFTAKLAMVSHGAAETPAVVFALVVHVFILFTVTAAGGVMFLLHRARRGPHPSLSQEVQELPVELP</sequence>
<dbReference type="PANTHER" id="PTHR39087">
    <property type="entry name" value="UPF0104 MEMBRANE PROTEIN MJ1595"/>
    <property type="match status" value="1"/>
</dbReference>
<dbReference type="EMBL" id="CP042806">
    <property type="protein sequence ID" value="QEE29914.1"/>
    <property type="molecule type" value="Genomic_DNA"/>
</dbReference>
<keyword evidence="5 6" id="KW-0472">Membrane</keyword>
<feature type="transmembrane region" description="Helical" evidence="6">
    <location>
        <begin position="78"/>
        <end position="97"/>
    </location>
</feature>
<dbReference type="KEGG" id="talb:FTW19_19190"/>
<dbReference type="Pfam" id="PF03706">
    <property type="entry name" value="LPG_synthase_TM"/>
    <property type="match status" value="1"/>
</dbReference>
<feature type="transmembrane region" description="Helical" evidence="6">
    <location>
        <begin position="117"/>
        <end position="141"/>
    </location>
</feature>
<keyword evidence="8" id="KW-1185">Reference proteome</keyword>
<evidence type="ECO:0000256" key="6">
    <source>
        <dbReference type="SAM" id="Phobius"/>
    </source>
</evidence>
<keyword evidence="2" id="KW-1003">Cell membrane</keyword>
<evidence type="ECO:0000256" key="2">
    <source>
        <dbReference type="ARBA" id="ARBA00022475"/>
    </source>
</evidence>
<feature type="transmembrane region" description="Helical" evidence="6">
    <location>
        <begin position="153"/>
        <end position="176"/>
    </location>
</feature>
<feature type="transmembrane region" description="Helical" evidence="6">
    <location>
        <begin position="39"/>
        <end position="57"/>
    </location>
</feature>
<dbReference type="InterPro" id="IPR022791">
    <property type="entry name" value="L-PG_synthase/AglD"/>
</dbReference>
<evidence type="ECO:0000313" key="8">
    <source>
        <dbReference type="Proteomes" id="UP000321820"/>
    </source>
</evidence>
<evidence type="ECO:0000256" key="3">
    <source>
        <dbReference type="ARBA" id="ARBA00022692"/>
    </source>
</evidence>
<evidence type="ECO:0000256" key="1">
    <source>
        <dbReference type="ARBA" id="ARBA00004651"/>
    </source>
</evidence>